<dbReference type="EMBL" id="JAKGAQ010000001">
    <property type="protein sequence ID" value="MCF2869978.1"/>
    <property type="molecule type" value="Genomic_DNA"/>
</dbReference>
<keyword evidence="1" id="KW-0812">Transmembrane</keyword>
<evidence type="ECO:0008006" key="4">
    <source>
        <dbReference type="Google" id="ProtNLM"/>
    </source>
</evidence>
<gene>
    <name evidence="2" type="ORF">L0664_02760</name>
</gene>
<accession>A0ABS9CRV9</accession>
<name>A0ABS9CRV9_9RHOB</name>
<feature type="transmembrane region" description="Helical" evidence="1">
    <location>
        <begin position="58"/>
        <end position="78"/>
    </location>
</feature>
<reference evidence="2 3" key="1">
    <citation type="submission" date="2022-01" db="EMBL/GenBank/DDBJ databases">
        <title>Octadecabacter sp. nov., isolated from a marine alga.</title>
        <authorList>
            <person name="Jin M.S."/>
            <person name="Kim H.M."/>
            <person name="Han D.M."/>
            <person name="Jung J.J."/>
            <person name="Jeon C.O."/>
        </authorList>
    </citation>
    <scope>NUCLEOTIDE SEQUENCE [LARGE SCALE GENOMIC DNA]</scope>
    <source>
        <strain evidence="2 3">G9-8</strain>
    </source>
</reference>
<protein>
    <recommendedName>
        <fullName evidence="4">Cytochrome b561 bacterial/Ni-hydrogenase domain-containing protein</fullName>
    </recommendedName>
</protein>
<dbReference type="Proteomes" id="UP001200557">
    <property type="component" value="Unassembled WGS sequence"/>
</dbReference>
<feature type="transmembrane region" description="Helical" evidence="1">
    <location>
        <begin position="84"/>
        <end position="103"/>
    </location>
</feature>
<dbReference type="RefSeq" id="WP_235224099.1">
    <property type="nucleotide sequence ID" value="NZ_JAKGAQ010000001.1"/>
</dbReference>
<keyword evidence="3" id="KW-1185">Reference proteome</keyword>
<feature type="transmembrane region" description="Helical" evidence="1">
    <location>
        <begin position="15"/>
        <end position="37"/>
    </location>
</feature>
<evidence type="ECO:0000313" key="2">
    <source>
        <dbReference type="EMBL" id="MCF2869978.1"/>
    </source>
</evidence>
<evidence type="ECO:0000256" key="1">
    <source>
        <dbReference type="SAM" id="Phobius"/>
    </source>
</evidence>
<keyword evidence="1" id="KW-1133">Transmembrane helix</keyword>
<comment type="caution">
    <text evidence="2">The sequence shown here is derived from an EMBL/GenBank/DDBJ whole genome shotgun (WGS) entry which is preliminary data.</text>
</comment>
<sequence length="125" mass="13574">MLILAMVKGGASAEWLRWTFVVCVSVWVAIAVARGLIGKAGPKLGPAARAAYPWMHRAIYGTLTVSAVLNAGELIGWFTPGPAWISLLVLLGIGAFHGLFHFWRHTALYDGALRLITPKIMHKVL</sequence>
<organism evidence="2 3">
    <name type="scientific">Octadecabacter dasysiphoniae</name>
    <dbReference type="NCBI Taxonomy" id="2909341"/>
    <lineage>
        <taxon>Bacteria</taxon>
        <taxon>Pseudomonadati</taxon>
        <taxon>Pseudomonadota</taxon>
        <taxon>Alphaproteobacteria</taxon>
        <taxon>Rhodobacterales</taxon>
        <taxon>Roseobacteraceae</taxon>
        <taxon>Octadecabacter</taxon>
    </lineage>
</organism>
<proteinExistence type="predicted"/>
<keyword evidence="1" id="KW-0472">Membrane</keyword>
<evidence type="ECO:0000313" key="3">
    <source>
        <dbReference type="Proteomes" id="UP001200557"/>
    </source>
</evidence>